<sequence length="179" mass="20288">MCMSASGNFMPPMFVFPRKRENPLLMDDALPGSFAYYDESGWIDKESFVVWFKKFIEFSNPSANKPVLLILDGHESHTKSTHRLQPLDASFMCPLSTFYVQEVRQWLIAHPGRTVTINQVGKLMNGAFTRAALMQTAIKGFFKTGICPLDRNIFPEHMYAPSGTTDRAESAFEPPAFHM</sequence>
<dbReference type="EMBL" id="KZ309100">
    <property type="protein sequence ID" value="KAG8236980.1"/>
    <property type="molecule type" value="Genomic_DNA"/>
</dbReference>
<accession>A0A8K0KLF3</accession>
<dbReference type="InterPro" id="IPR050863">
    <property type="entry name" value="CenT-Element_Derived"/>
</dbReference>
<keyword evidence="3" id="KW-1185">Reference proteome</keyword>
<dbReference type="PANTHER" id="PTHR19303:SF74">
    <property type="entry name" value="POGO TRANSPOSABLE ELEMENT WITH KRAB DOMAIN"/>
    <property type="match status" value="1"/>
</dbReference>
<dbReference type="GO" id="GO:0005634">
    <property type="term" value="C:nucleus"/>
    <property type="evidence" value="ECO:0007669"/>
    <property type="project" value="TreeGrafter"/>
</dbReference>
<evidence type="ECO:0000313" key="3">
    <source>
        <dbReference type="Proteomes" id="UP000792457"/>
    </source>
</evidence>
<dbReference type="Pfam" id="PF03184">
    <property type="entry name" value="DDE_1"/>
    <property type="match status" value="1"/>
</dbReference>
<dbReference type="Proteomes" id="UP000792457">
    <property type="component" value="Unassembled WGS sequence"/>
</dbReference>
<name>A0A8K0KLF3_LADFU</name>
<dbReference type="PANTHER" id="PTHR19303">
    <property type="entry name" value="TRANSPOSON"/>
    <property type="match status" value="1"/>
</dbReference>
<dbReference type="AlphaFoldDB" id="A0A8K0KLF3"/>
<dbReference type="OrthoDB" id="8191755at2759"/>
<reference evidence="2" key="2">
    <citation type="submission" date="2017-10" db="EMBL/GenBank/DDBJ databases">
        <title>Ladona fulva Genome sequencing and assembly.</title>
        <authorList>
            <person name="Murali S."/>
            <person name="Richards S."/>
            <person name="Bandaranaike D."/>
            <person name="Bellair M."/>
            <person name="Blankenburg K."/>
            <person name="Chao H."/>
            <person name="Dinh H."/>
            <person name="Doddapaneni H."/>
            <person name="Dugan-Rocha S."/>
            <person name="Elkadiri S."/>
            <person name="Gnanaolivu R."/>
            <person name="Hernandez B."/>
            <person name="Skinner E."/>
            <person name="Javaid M."/>
            <person name="Lee S."/>
            <person name="Li M."/>
            <person name="Ming W."/>
            <person name="Munidasa M."/>
            <person name="Muniz J."/>
            <person name="Nguyen L."/>
            <person name="Hughes D."/>
            <person name="Osuji N."/>
            <person name="Pu L.-L."/>
            <person name="Puazo M."/>
            <person name="Qu C."/>
            <person name="Quiroz J."/>
            <person name="Raj R."/>
            <person name="Weissenberger G."/>
            <person name="Xin Y."/>
            <person name="Zou X."/>
            <person name="Han Y."/>
            <person name="Worley K."/>
            <person name="Muzny D."/>
            <person name="Gibbs R."/>
        </authorList>
    </citation>
    <scope>NUCLEOTIDE SEQUENCE</scope>
    <source>
        <strain evidence="2">Sampled in the wild</strain>
    </source>
</reference>
<comment type="caution">
    <text evidence="2">The sequence shown here is derived from an EMBL/GenBank/DDBJ whole genome shotgun (WGS) entry which is preliminary data.</text>
</comment>
<dbReference type="InterPro" id="IPR004875">
    <property type="entry name" value="DDE_SF_endonuclease_dom"/>
</dbReference>
<reference evidence="2" key="1">
    <citation type="submission" date="2013-04" db="EMBL/GenBank/DDBJ databases">
        <authorList>
            <person name="Qu J."/>
            <person name="Murali S.C."/>
            <person name="Bandaranaike D."/>
            <person name="Bellair M."/>
            <person name="Blankenburg K."/>
            <person name="Chao H."/>
            <person name="Dinh H."/>
            <person name="Doddapaneni H."/>
            <person name="Downs B."/>
            <person name="Dugan-Rocha S."/>
            <person name="Elkadiri S."/>
            <person name="Gnanaolivu R.D."/>
            <person name="Hernandez B."/>
            <person name="Javaid M."/>
            <person name="Jayaseelan J.C."/>
            <person name="Lee S."/>
            <person name="Li M."/>
            <person name="Ming W."/>
            <person name="Munidasa M."/>
            <person name="Muniz J."/>
            <person name="Nguyen L."/>
            <person name="Ongeri F."/>
            <person name="Osuji N."/>
            <person name="Pu L.-L."/>
            <person name="Puazo M."/>
            <person name="Qu C."/>
            <person name="Quiroz J."/>
            <person name="Raj R."/>
            <person name="Weissenberger G."/>
            <person name="Xin Y."/>
            <person name="Zou X."/>
            <person name="Han Y."/>
            <person name="Richards S."/>
            <person name="Worley K."/>
            <person name="Muzny D."/>
            <person name="Gibbs R."/>
        </authorList>
    </citation>
    <scope>NUCLEOTIDE SEQUENCE</scope>
    <source>
        <strain evidence="2">Sampled in the wild</strain>
    </source>
</reference>
<evidence type="ECO:0000259" key="1">
    <source>
        <dbReference type="Pfam" id="PF03184"/>
    </source>
</evidence>
<feature type="domain" description="DDE-1" evidence="1">
    <location>
        <begin position="2"/>
        <end position="79"/>
    </location>
</feature>
<organism evidence="2 3">
    <name type="scientific">Ladona fulva</name>
    <name type="common">Scarce chaser dragonfly</name>
    <name type="synonym">Libellula fulva</name>
    <dbReference type="NCBI Taxonomy" id="123851"/>
    <lineage>
        <taxon>Eukaryota</taxon>
        <taxon>Metazoa</taxon>
        <taxon>Ecdysozoa</taxon>
        <taxon>Arthropoda</taxon>
        <taxon>Hexapoda</taxon>
        <taxon>Insecta</taxon>
        <taxon>Pterygota</taxon>
        <taxon>Palaeoptera</taxon>
        <taxon>Odonata</taxon>
        <taxon>Epiprocta</taxon>
        <taxon>Anisoptera</taxon>
        <taxon>Libelluloidea</taxon>
        <taxon>Libellulidae</taxon>
        <taxon>Ladona</taxon>
    </lineage>
</organism>
<dbReference type="GO" id="GO:0003677">
    <property type="term" value="F:DNA binding"/>
    <property type="evidence" value="ECO:0007669"/>
    <property type="project" value="TreeGrafter"/>
</dbReference>
<proteinExistence type="predicted"/>
<evidence type="ECO:0000313" key="2">
    <source>
        <dbReference type="EMBL" id="KAG8236980.1"/>
    </source>
</evidence>
<gene>
    <name evidence="2" type="ORF">J437_LFUL016891</name>
</gene>
<protein>
    <recommendedName>
        <fullName evidence="1">DDE-1 domain-containing protein</fullName>
    </recommendedName>
</protein>